<dbReference type="EMBL" id="JAACJK010000172">
    <property type="protein sequence ID" value="KAF5319922.1"/>
    <property type="molecule type" value="Genomic_DNA"/>
</dbReference>
<sequence>MPDALETTKEPTQISDTTIPPAVLSNNSKPTPASNAASPKNTVARPSTSPTPHARIGSSSPPSGKHAPKVHNVFSNDGTFLERFQRLRKDDEERKKQQELLDRKKHFADRFKARGKRGHTEMSEGDSGSGSGYGSGSGSGSGSASASHSQTPETQTTESPAKKAKSSNDSLASEPQPLNDYQKAMQNVNTTSSDLKGAGNGVRPLIK</sequence>
<accession>A0A8H5BB22</accession>
<keyword evidence="3" id="KW-1185">Reference proteome</keyword>
<comment type="caution">
    <text evidence="2">The sequence shown here is derived from an EMBL/GenBank/DDBJ whole genome shotgun (WGS) entry which is preliminary data.</text>
</comment>
<proteinExistence type="predicted"/>
<name>A0A8H5BB22_9AGAR</name>
<dbReference type="AlphaFoldDB" id="A0A8H5BB22"/>
<organism evidence="2 3">
    <name type="scientific">Ephemerocybe angulata</name>
    <dbReference type="NCBI Taxonomy" id="980116"/>
    <lineage>
        <taxon>Eukaryota</taxon>
        <taxon>Fungi</taxon>
        <taxon>Dikarya</taxon>
        <taxon>Basidiomycota</taxon>
        <taxon>Agaricomycotina</taxon>
        <taxon>Agaricomycetes</taxon>
        <taxon>Agaricomycetidae</taxon>
        <taxon>Agaricales</taxon>
        <taxon>Agaricineae</taxon>
        <taxon>Psathyrellaceae</taxon>
        <taxon>Ephemerocybe</taxon>
    </lineage>
</organism>
<gene>
    <name evidence="2" type="ORF">D9611_011014</name>
</gene>
<reference evidence="2 3" key="1">
    <citation type="journal article" date="2020" name="ISME J.">
        <title>Uncovering the hidden diversity of litter-decomposition mechanisms in mushroom-forming fungi.</title>
        <authorList>
            <person name="Floudas D."/>
            <person name="Bentzer J."/>
            <person name="Ahren D."/>
            <person name="Johansson T."/>
            <person name="Persson P."/>
            <person name="Tunlid A."/>
        </authorList>
    </citation>
    <scope>NUCLEOTIDE SEQUENCE [LARGE SCALE GENOMIC DNA]</scope>
    <source>
        <strain evidence="2 3">CBS 175.51</strain>
    </source>
</reference>
<evidence type="ECO:0000256" key="1">
    <source>
        <dbReference type="SAM" id="MobiDB-lite"/>
    </source>
</evidence>
<feature type="compositionally biased region" description="Basic and acidic residues" evidence="1">
    <location>
        <begin position="83"/>
        <end position="122"/>
    </location>
</feature>
<dbReference type="OrthoDB" id="5544050at2759"/>
<dbReference type="Proteomes" id="UP000541558">
    <property type="component" value="Unassembled WGS sequence"/>
</dbReference>
<evidence type="ECO:0000313" key="2">
    <source>
        <dbReference type="EMBL" id="KAF5319922.1"/>
    </source>
</evidence>
<feature type="compositionally biased region" description="Gly residues" evidence="1">
    <location>
        <begin position="127"/>
        <end position="141"/>
    </location>
</feature>
<feature type="compositionally biased region" description="Polar residues" evidence="1">
    <location>
        <begin position="184"/>
        <end position="194"/>
    </location>
</feature>
<feature type="compositionally biased region" description="Polar residues" evidence="1">
    <location>
        <begin position="150"/>
        <end position="159"/>
    </location>
</feature>
<protein>
    <submittedName>
        <fullName evidence="2">Uncharacterized protein</fullName>
    </submittedName>
</protein>
<feature type="compositionally biased region" description="Polar residues" evidence="1">
    <location>
        <begin position="10"/>
        <end position="62"/>
    </location>
</feature>
<feature type="region of interest" description="Disordered" evidence="1">
    <location>
        <begin position="1"/>
        <end position="207"/>
    </location>
</feature>
<evidence type="ECO:0000313" key="3">
    <source>
        <dbReference type="Proteomes" id="UP000541558"/>
    </source>
</evidence>